<gene>
    <name evidence="2" type="ORF">ABS766_11230</name>
</gene>
<feature type="compositionally biased region" description="Basic and acidic residues" evidence="1">
    <location>
        <begin position="128"/>
        <end position="163"/>
    </location>
</feature>
<dbReference type="RefSeq" id="WP_408085253.1">
    <property type="nucleotide sequence ID" value="NZ_JBELPZ010000011.1"/>
</dbReference>
<evidence type="ECO:0000313" key="2">
    <source>
        <dbReference type="EMBL" id="MFL9844991.1"/>
    </source>
</evidence>
<evidence type="ECO:0000313" key="3">
    <source>
        <dbReference type="Proteomes" id="UP001629156"/>
    </source>
</evidence>
<accession>A0ABW8YXD6</accession>
<keyword evidence="3" id="KW-1185">Reference proteome</keyword>
<organism evidence="2 3">
    <name type="scientific">Flavobacterium rhizosphaerae</name>
    <dbReference type="NCBI Taxonomy" id="3163298"/>
    <lineage>
        <taxon>Bacteria</taxon>
        <taxon>Pseudomonadati</taxon>
        <taxon>Bacteroidota</taxon>
        <taxon>Flavobacteriia</taxon>
        <taxon>Flavobacteriales</taxon>
        <taxon>Flavobacteriaceae</taxon>
        <taxon>Flavobacterium</taxon>
    </lineage>
</organism>
<dbReference type="EMBL" id="JBELPZ010000011">
    <property type="protein sequence ID" value="MFL9844991.1"/>
    <property type="molecule type" value="Genomic_DNA"/>
</dbReference>
<dbReference type="Proteomes" id="UP001629156">
    <property type="component" value="Unassembled WGS sequence"/>
</dbReference>
<reference evidence="2 3" key="1">
    <citation type="submission" date="2024-06" db="EMBL/GenBank/DDBJ databases">
        <authorList>
            <person name="Kaempfer P."/>
            <person name="Viver T."/>
        </authorList>
    </citation>
    <scope>NUCLEOTIDE SEQUENCE [LARGE SCALE GENOMIC DNA]</scope>
    <source>
        <strain evidence="2 3">ST-119</strain>
    </source>
</reference>
<evidence type="ECO:0000256" key="1">
    <source>
        <dbReference type="SAM" id="MobiDB-lite"/>
    </source>
</evidence>
<sequence length="394" mass="44821">MKKKLEGELISIAHRVLKLKNKSQLDQLMQETQKLYQALAVLKFVEDNFGEIKPGTEQASALGKLEEIYGVAEIPAEAKPEGNAIEKDNAAEEAEEKENTETENNEVVGEPEIQKEAEAAPEPEAVEEASRAIEEEKEEKEEKTPQVKVQVEKPEEDIKKEESSAQAVFTNAHESKAEEVEQAADAEIKTIEPDAKAKTDEEIYNFEFAFERKGAPDEKEDVKPSNGQIGLEDFHNYKEPEFIRKCEEEKTSAQAEEQTEGENDDWRNWEPSKSPYGNKTETPKPETTVQETPKTETPKQPEPLREEPKASRSLNDSLGKVISLGLNDRIAFEKHLFAGSSEDLNRVISQLNTIDNFKEAQRFVQELIKPDYNNWAGKEEYEERFMSLIEKKYD</sequence>
<protein>
    <submittedName>
        <fullName evidence="2">Uncharacterized protein</fullName>
    </submittedName>
</protein>
<name>A0ABW8YXD6_9FLAO</name>
<proteinExistence type="predicted"/>
<comment type="caution">
    <text evidence="2">The sequence shown here is derived from an EMBL/GenBank/DDBJ whole genome shotgun (WGS) entry which is preliminary data.</text>
</comment>
<feature type="compositionally biased region" description="Basic and acidic residues" evidence="1">
    <location>
        <begin position="76"/>
        <end position="90"/>
    </location>
</feature>
<feature type="compositionally biased region" description="Basic and acidic residues" evidence="1">
    <location>
        <begin position="293"/>
        <end position="310"/>
    </location>
</feature>
<feature type="compositionally biased region" description="Acidic residues" evidence="1">
    <location>
        <begin position="91"/>
        <end position="104"/>
    </location>
</feature>
<feature type="region of interest" description="Disordered" evidence="1">
    <location>
        <begin position="210"/>
        <end position="316"/>
    </location>
</feature>
<feature type="compositionally biased region" description="Polar residues" evidence="1">
    <location>
        <begin position="275"/>
        <end position="289"/>
    </location>
</feature>
<feature type="compositionally biased region" description="Basic and acidic residues" evidence="1">
    <location>
        <begin position="232"/>
        <end position="251"/>
    </location>
</feature>
<feature type="region of interest" description="Disordered" evidence="1">
    <location>
        <begin position="76"/>
        <end position="194"/>
    </location>
</feature>
<feature type="compositionally biased region" description="Basic and acidic residues" evidence="1">
    <location>
        <begin position="210"/>
        <end position="223"/>
    </location>
</feature>